<keyword evidence="5" id="KW-0418">Kinase</keyword>
<accession>A0AAD4QMK1</accession>
<evidence type="ECO:0000313" key="6">
    <source>
        <dbReference type="Proteomes" id="UP001203297"/>
    </source>
</evidence>
<dbReference type="PANTHER" id="PTHR24347">
    <property type="entry name" value="SERINE/THREONINE-PROTEIN KINASE"/>
    <property type="match status" value="1"/>
</dbReference>
<evidence type="ECO:0000256" key="3">
    <source>
        <dbReference type="SAM" id="MobiDB-lite"/>
    </source>
</evidence>
<feature type="compositionally biased region" description="Acidic residues" evidence="3">
    <location>
        <begin position="385"/>
        <end position="397"/>
    </location>
</feature>
<dbReference type="InterPro" id="IPR008271">
    <property type="entry name" value="Ser/Thr_kinase_AS"/>
</dbReference>
<dbReference type="GO" id="GO:0004672">
    <property type="term" value="F:protein kinase activity"/>
    <property type="evidence" value="ECO:0007669"/>
    <property type="project" value="InterPro"/>
</dbReference>
<dbReference type="Pfam" id="PF00069">
    <property type="entry name" value="Pkinase"/>
    <property type="match status" value="1"/>
</dbReference>
<organism evidence="5 6">
    <name type="scientific">Multifurca ochricompacta</name>
    <dbReference type="NCBI Taxonomy" id="376703"/>
    <lineage>
        <taxon>Eukaryota</taxon>
        <taxon>Fungi</taxon>
        <taxon>Dikarya</taxon>
        <taxon>Basidiomycota</taxon>
        <taxon>Agaricomycotina</taxon>
        <taxon>Agaricomycetes</taxon>
        <taxon>Russulales</taxon>
        <taxon>Russulaceae</taxon>
        <taxon>Multifurca</taxon>
    </lineage>
</organism>
<dbReference type="Proteomes" id="UP001203297">
    <property type="component" value="Unassembled WGS sequence"/>
</dbReference>
<proteinExistence type="predicted"/>
<dbReference type="SUPFAM" id="SSF56112">
    <property type="entry name" value="Protein kinase-like (PK-like)"/>
    <property type="match status" value="1"/>
</dbReference>
<dbReference type="Gene3D" id="1.10.510.10">
    <property type="entry name" value="Transferase(Phosphotransferase) domain 1"/>
    <property type="match status" value="1"/>
</dbReference>
<evidence type="ECO:0000313" key="5">
    <source>
        <dbReference type="EMBL" id="KAI0298768.1"/>
    </source>
</evidence>
<protein>
    <submittedName>
        <fullName evidence="5">Kinase-like domain-containing protein</fullName>
    </submittedName>
</protein>
<dbReference type="FunFam" id="1.10.510.10:FF:000571">
    <property type="entry name" value="Maternal embryonic leucine zipper kinase"/>
    <property type="match status" value="1"/>
</dbReference>
<evidence type="ECO:0000256" key="1">
    <source>
        <dbReference type="ARBA" id="ARBA00022741"/>
    </source>
</evidence>
<dbReference type="PROSITE" id="PS00108">
    <property type="entry name" value="PROTEIN_KINASE_ST"/>
    <property type="match status" value="1"/>
</dbReference>
<keyword evidence="1" id="KW-0547">Nucleotide-binding</keyword>
<evidence type="ECO:0000256" key="2">
    <source>
        <dbReference type="ARBA" id="ARBA00022840"/>
    </source>
</evidence>
<keyword evidence="2" id="KW-0067">ATP-binding</keyword>
<feature type="compositionally biased region" description="Acidic residues" evidence="3">
    <location>
        <begin position="465"/>
        <end position="474"/>
    </location>
</feature>
<gene>
    <name evidence="5" type="ORF">B0F90DRAFT_1730893</name>
</gene>
<dbReference type="InterPro" id="IPR000719">
    <property type="entry name" value="Prot_kinase_dom"/>
</dbReference>
<sequence>MLSRVSLKVLPQPPSANKKRQYEIHNVLGTGTFGRVMRATWHVPSEQLSVAERAASTAGDSTTKSSFTISTASAGSQQTRRDLNESSSSSSVALVDVTRQVALKVIPKKKVKGNEASVWGEMEVLKGLDHPNIVKFYEWFESRSKYYLSFELAVGGELFERISQRGRFTEKDAVTVQRSILSGVKYLHEHDIVHRDLKPENILFRTKDPSSDIVIADFGIAKHLHSSEEQLTSLAGSFGYVAPEVLNHKGHGKPVDLWAIGIITYVLLCGYSPFRSDDLKELVRQTTEAKTTIIFHDRYWKNVSDEAKVFIRALLNPDPTCRLTAEQASVHTWLTTYAPSTGHDLSGLRENFDPRARWRHAIRAARVLSRFSTRSRSRGDRPESSSDDDEEDEDDEGGGWLTSNSNLKSKLDGDGDGGWSPPPPPSPSHNRLQVPFLDILRQQQQREGTTTTTSQFLKAERQEGEGEEDDDDDNQGGKGEEGVDVPVVVIEPGTTLKQPQAQAQSPALAVHHYHDDEEGQVELRIPGSFDLGGSGRRDASAVAVNADPDSAAATTTTPCDAVGIFGNLWRRMQQLKT</sequence>
<name>A0AAD4QMK1_9AGAM</name>
<feature type="region of interest" description="Disordered" evidence="3">
    <location>
        <begin position="52"/>
        <end position="87"/>
    </location>
</feature>
<comment type="caution">
    <text evidence="5">The sequence shown here is derived from an EMBL/GenBank/DDBJ whole genome shotgun (WGS) entry which is preliminary data.</text>
</comment>
<dbReference type="InterPro" id="IPR011009">
    <property type="entry name" value="Kinase-like_dom_sf"/>
</dbReference>
<feature type="compositionally biased region" description="Low complexity" evidence="3">
    <location>
        <begin position="444"/>
        <end position="455"/>
    </location>
</feature>
<dbReference type="EMBL" id="WTXG01000026">
    <property type="protein sequence ID" value="KAI0298768.1"/>
    <property type="molecule type" value="Genomic_DNA"/>
</dbReference>
<dbReference type="GO" id="GO:0005524">
    <property type="term" value="F:ATP binding"/>
    <property type="evidence" value="ECO:0007669"/>
    <property type="project" value="UniProtKB-KW"/>
</dbReference>
<keyword evidence="5" id="KW-0808">Transferase</keyword>
<dbReference type="SMART" id="SM00220">
    <property type="entry name" value="S_TKc"/>
    <property type="match status" value="1"/>
</dbReference>
<dbReference type="PROSITE" id="PS50011">
    <property type="entry name" value="PROTEIN_KINASE_DOM"/>
    <property type="match status" value="1"/>
</dbReference>
<reference evidence="5" key="1">
    <citation type="journal article" date="2022" name="New Phytol.">
        <title>Evolutionary transition to the ectomycorrhizal habit in the genomes of a hyperdiverse lineage of mushroom-forming fungi.</title>
        <authorList>
            <person name="Looney B."/>
            <person name="Miyauchi S."/>
            <person name="Morin E."/>
            <person name="Drula E."/>
            <person name="Courty P.E."/>
            <person name="Kohler A."/>
            <person name="Kuo A."/>
            <person name="LaButti K."/>
            <person name="Pangilinan J."/>
            <person name="Lipzen A."/>
            <person name="Riley R."/>
            <person name="Andreopoulos W."/>
            <person name="He G."/>
            <person name="Johnson J."/>
            <person name="Nolan M."/>
            <person name="Tritt A."/>
            <person name="Barry K.W."/>
            <person name="Grigoriev I.V."/>
            <person name="Nagy L.G."/>
            <person name="Hibbett D."/>
            <person name="Henrissat B."/>
            <person name="Matheny P.B."/>
            <person name="Labbe J."/>
            <person name="Martin F.M."/>
        </authorList>
    </citation>
    <scope>NUCLEOTIDE SEQUENCE</scope>
    <source>
        <strain evidence="5">BPL690</strain>
    </source>
</reference>
<feature type="domain" description="Protein kinase" evidence="4">
    <location>
        <begin position="22"/>
        <end position="334"/>
    </location>
</feature>
<feature type="compositionally biased region" description="Polar residues" evidence="3">
    <location>
        <begin position="58"/>
        <end position="78"/>
    </location>
</feature>
<evidence type="ECO:0000259" key="4">
    <source>
        <dbReference type="PROSITE" id="PS50011"/>
    </source>
</evidence>
<feature type="region of interest" description="Disordered" evidence="3">
    <location>
        <begin position="444"/>
        <end position="482"/>
    </location>
</feature>
<feature type="region of interest" description="Disordered" evidence="3">
    <location>
        <begin position="372"/>
        <end position="431"/>
    </location>
</feature>
<keyword evidence="6" id="KW-1185">Reference proteome</keyword>
<dbReference type="CDD" id="cd05117">
    <property type="entry name" value="STKc_CAMK"/>
    <property type="match status" value="1"/>
</dbReference>
<dbReference type="Gene3D" id="3.30.200.20">
    <property type="entry name" value="Phosphorylase Kinase, domain 1"/>
    <property type="match status" value="1"/>
</dbReference>
<dbReference type="AlphaFoldDB" id="A0AAD4QMK1"/>